<accession>A0ACC0N828</accession>
<keyword evidence="2" id="KW-1185">Reference proteome</keyword>
<dbReference type="EMBL" id="CM046393">
    <property type="protein sequence ID" value="KAI8549151.1"/>
    <property type="molecule type" value="Genomic_DNA"/>
</dbReference>
<dbReference type="Proteomes" id="UP001062846">
    <property type="component" value="Chromosome 6"/>
</dbReference>
<protein>
    <submittedName>
        <fullName evidence="1">Uncharacterized protein</fullName>
    </submittedName>
</protein>
<reference evidence="1" key="1">
    <citation type="submission" date="2022-02" db="EMBL/GenBank/DDBJ databases">
        <title>Plant Genome Project.</title>
        <authorList>
            <person name="Zhang R.-G."/>
        </authorList>
    </citation>
    <scope>NUCLEOTIDE SEQUENCE</scope>
    <source>
        <strain evidence="1">AT1</strain>
    </source>
</reference>
<evidence type="ECO:0000313" key="2">
    <source>
        <dbReference type="Proteomes" id="UP001062846"/>
    </source>
</evidence>
<evidence type="ECO:0000313" key="1">
    <source>
        <dbReference type="EMBL" id="KAI8549151.1"/>
    </source>
</evidence>
<proteinExistence type="predicted"/>
<comment type="caution">
    <text evidence="1">The sequence shown here is derived from an EMBL/GenBank/DDBJ whole genome shotgun (WGS) entry which is preliminary data.</text>
</comment>
<gene>
    <name evidence="1" type="ORF">RHMOL_Rhmol06G0004300</name>
</gene>
<organism evidence="1 2">
    <name type="scientific">Rhododendron molle</name>
    <name type="common">Chinese azalea</name>
    <name type="synonym">Azalea mollis</name>
    <dbReference type="NCBI Taxonomy" id="49168"/>
    <lineage>
        <taxon>Eukaryota</taxon>
        <taxon>Viridiplantae</taxon>
        <taxon>Streptophyta</taxon>
        <taxon>Embryophyta</taxon>
        <taxon>Tracheophyta</taxon>
        <taxon>Spermatophyta</taxon>
        <taxon>Magnoliopsida</taxon>
        <taxon>eudicotyledons</taxon>
        <taxon>Gunneridae</taxon>
        <taxon>Pentapetalae</taxon>
        <taxon>asterids</taxon>
        <taxon>Ericales</taxon>
        <taxon>Ericaceae</taxon>
        <taxon>Ericoideae</taxon>
        <taxon>Rhodoreae</taxon>
        <taxon>Rhododendron</taxon>
    </lineage>
</organism>
<name>A0ACC0N828_RHOML</name>
<sequence>MVLCNYFSVDIVHVIMSHTLLESFGLQLAGWLVGQVPVVQACPSCCESWWLLIYF</sequence>